<dbReference type="InterPro" id="IPR047308">
    <property type="entry name" value="Closteroviridae_RdRp"/>
</dbReference>
<keyword evidence="3" id="KW-0548">Nucleotidyltransferase</keyword>
<protein>
    <submittedName>
        <fullName evidence="6">RdRp</fullName>
    </submittedName>
</protein>
<dbReference type="InterPro" id="IPR007094">
    <property type="entry name" value="RNA-dir_pol_PSvirus"/>
</dbReference>
<accession>A0A7U1BMM2</accession>
<organism evidence="6">
    <name type="scientific">Rose leaf rosette-associated virus</name>
    <dbReference type="NCBI Taxonomy" id="1543207"/>
    <lineage>
        <taxon>Viruses</taxon>
        <taxon>Riboviria</taxon>
        <taxon>Orthornavirae</taxon>
        <taxon>Kitrinoviricota</taxon>
        <taxon>Alsuviricetes</taxon>
        <taxon>Martellivirales</taxon>
        <taxon>Closteroviridae</taxon>
        <taxon>Closterovirus</taxon>
        <taxon>Closterovirus rosafolium</taxon>
    </lineage>
</organism>
<evidence type="ECO:0000256" key="1">
    <source>
        <dbReference type="ARBA" id="ARBA00022484"/>
    </source>
</evidence>
<dbReference type="SUPFAM" id="SSF56672">
    <property type="entry name" value="DNA/RNA polymerases"/>
    <property type="match status" value="1"/>
</dbReference>
<feature type="domain" description="RdRp catalytic" evidence="5">
    <location>
        <begin position="201"/>
        <end position="314"/>
    </location>
</feature>
<dbReference type="InterPro" id="IPR043502">
    <property type="entry name" value="DNA/RNA_pol_sf"/>
</dbReference>
<name>A0A7U1BMM2_9CLOS</name>
<evidence type="ECO:0000256" key="4">
    <source>
        <dbReference type="ARBA" id="ARBA00022953"/>
    </source>
</evidence>
<dbReference type="GO" id="GO:0003968">
    <property type="term" value="F:RNA-directed RNA polymerase activity"/>
    <property type="evidence" value="ECO:0007669"/>
    <property type="project" value="UniProtKB-KW"/>
</dbReference>
<dbReference type="InterPro" id="IPR001788">
    <property type="entry name" value="RNA-dep_RNA_pol_alsuvir"/>
</dbReference>
<proteinExistence type="predicted"/>
<evidence type="ECO:0000313" key="6">
    <source>
        <dbReference type="EMBL" id="QQZ02306.1"/>
    </source>
</evidence>
<dbReference type="GO" id="GO:0039694">
    <property type="term" value="P:viral RNA genome replication"/>
    <property type="evidence" value="ECO:0007669"/>
    <property type="project" value="InterPro"/>
</dbReference>
<keyword evidence="2" id="KW-0808">Transferase</keyword>
<keyword evidence="4" id="KW-0693">Viral RNA replication</keyword>
<dbReference type="GO" id="GO:0006351">
    <property type="term" value="P:DNA-templated transcription"/>
    <property type="evidence" value="ECO:0007669"/>
    <property type="project" value="InterPro"/>
</dbReference>
<evidence type="ECO:0000256" key="2">
    <source>
        <dbReference type="ARBA" id="ARBA00022679"/>
    </source>
</evidence>
<dbReference type="Pfam" id="PF00978">
    <property type="entry name" value="RdRP_2"/>
    <property type="match status" value="1"/>
</dbReference>
<keyword evidence="1" id="KW-0696">RNA-directed RNA polymerase</keyword>
<evidence type="ECO:0000256" key="3">
    <source>
        <dbReference type="ARBA" id="ARBA00022695"/>
    </source>
</evidence>
<reference evidence="6" key="1">
    <citation type="journal article" date="2021" name="Plant">
        <title>First report of Rose leaf rosette-associated virus infecting rose (Rosa spp.) in California, USA.</title>
        <authorList>
            <person name="Soltani N."/>
            <person name="Golino D.A."/>
            <person name="Al Rwahnih M."/>
        </authorList>
    </citation>
    <scope>NUCLEOTIDE SEQUENCE</scope>
    <source>
        <strain evidence="6">VP Rose 126</strain>
    </source>
</reference>
<dbReference type="EMBL" id="MW056181">
    <property type="protein sequence ID" value="QQZ02306.1"/>
    <property type="molecule type" value="Genomic_RNA"/>
</dbReference>
<dbReference type="CDD" id="cd23253">
    <property type="entry name" value="Closteroviridae_RdRp"/>
    <property type="match status" value="1"/>
</dbReference>
<dbReference type="GO" id="GO:0003723">
    <property type="term" value="F:RNA binding"/>
    <property type="evidence" value="ECO:0007669"/>
    <property type="project" value="InterPro"/>
</dbReference>
<dbReference type="PROSITE" id="PS50507">
    <property type="entry name" value="RDRP_SSRNA_POS"/>
    <property type="match status" value="1"/>
</dbReference>
<evidence type="ECO:0000259" key="5">
    <source>
        <dbReference type="PROSITE" id="PS50507"/>
    </source>
</evidence>
<sequence length="488" mass="55815">MCAGLPRRLRIAFGFVKSQAIPKRLPSLQENLLSYESRNYNFLKSDRLCDPKVFGEAMAMAVLKKCFNLEKFSTLRDEVIGVSELATAQWAAKRDESQMRNVFKDFERRHLDIGADVSNFSLMVKRDAKVKLDDSCLAKHAPAQNIMYHRKAINALYSPFFDEFKNRLLWCLNSNIVFFTEMSNADFASVVRRHVGDEDIYYMGEVDFSKFDKSQDAFIKEYERALYSAFGFDAEMLELWMYGEYRAHATTTDGSLSFDVKNQRRSGGANTWIGNSIVTLGILAMYYDVENFKLLTISGDDSLIYSGTKIANHSTQICLETGFETKFMTPSVPYFCSKFLVHTGSFTYFVPDPYKLLVKLGAPSKYITDAGLFETFVSFRDLTRDLNNQLVVDRVAALVEEKYNFKSGFTIPAICALHCLRSNFLSYSKLYPVQRGFYNSTLSEIRSLRRLVPGLITTVYRCAGEKRYFSYLKSAIDEDPVPFTANRV</sequence>